<dbReference type="PANTHER" id="PTHR47183:SF2">
    <property type="entry name" value="GLUCOSE-1-PHOSPHATE CYTIDYLYLTRANSFERASE-RELATED"/>
    <property type="match status" value="1"/>
</dbReference>
<accession>A0ABT8QZR7</accession>
<dbReference type="InterPro" id="IPR046981">
    <property type="entry name" value="G1P_cyt_trans"/>
</dbReference>
<dbReference type="SUPFAM" id="SSF53448">
    <property type="entry name" value="Nucleotide-diphospho-sugar transferases"/>
    <property type="match status" value="1"/>
</dbReference>
<dbReference type="Gene3D" id="3.90.550.10">
    <property type="entry name" value="Spore Coat Polysaccharide Biosynthesis Protein SpsA, Chain A"/>
    <property type="match status" value="1"/>
</dbReference>
<proteinExistence type="predicted"/>
<dbReference type="EMBL" id="JAMJEV010000024">
    <property type="protein sequence ID" value="MDO0825361.1"/>
    <property type="molecule type" value="Genomic_DNA"/>
</dbReference>
<protein>
    <submittedName>
        <fullName evidence="2">Glucose-1-phosphate cytidylyltransferase</fullName>
        <ecNumber evidence="2">2.7.7.33</ecNumber>
    </submittedName>
</protein>
<evidence type="ECO:0000313" key="2">
    <source>
        <dbReference type="EMBL" id="MDO0825361.1"/>
    </source>
</evidence>
<dbReference type="NCBIfam" id="TIGR02623">
    <property type="entry name" value="G1P_cyt_trans"/>
    <property type="match status" value="1"/>
</dbReference>
<gene>
    <name evidence="2" type="primary">rfbF</name>
    <name evidence="2" type="ORF">M8H41_21275</name>
</gene>
<dbReference type="PANTHER" id="PTHR47183">
    <property type="entry name" value="GLUCOSE-1-PHOSPHATE CYTIDYLYLTRANSFERASE-RELATED"/>
    <property type="match status" value="1"/>
</dbReference>
<dbReference type="RefSeq" id="WP_302049972.1">
    <property type="nucleotide sequence ID" value="NZ_JAMJEV010000024.1"/>
</dbReference>
<evidence type="ECO:0000259" key="1">
    <source>
        <dbReference type="Pfam" id="PF00483"/>
    </source>
</evidence>
<dbReference type="EC" id="2.7.7.33" evidence="2"/>
<keyword evidence="2" id="KW-0548">Nucleotidyltransferase</keyword>
<feature type="domain" description="Nucleotidyl transferase" evidence="1">
    <location>
        <begin position="2"/>
        <end position="243"/>
    </location>
</feature>
<keyword evidence="3" id="KW-1185">Reference proteome</keyword>
<dbReference type="Proteomes" id="UP001176021">
    <property type="component" value="Unassembled WGS sequence"/>
</dbReference>
<dbReference type="GO" id="GO:0047343">
    <property type="term" value="F:glucose-1-phosphate cytidylyltransferase activity"/>
    <property type="evidence" value="ECO:0007669"/>
    <property type="project" value="UniProtKB-EC"/>
</dbReference>
<keyword evidence="2" id="KW-0808">Transferase</keyword>
<comment type="caution">
    <text evidence="2">The sequence shown here is derived from an EMBL/GenBank/DDBJ whole genome shotgun (WGS) entry which is preliminary data.</text>
</comment>
<dbReference type="InterPro" id="IPR013446">
    <property type="entry name" value="G1P_cyt_trans-like"/>
</dbReference>
<name>A0ABT8QZR7_9FIRM</name>
<organism evidence="2 3">
    <name type="scientific">Desulfosporosinus nitroreducens</name>
    <dbReference type="NCBI Taxonomy" id="2018668"/>
    <lineage>
        <taxon>Bacteria</taxon>
        <taxon>Bacillati</taxon>
        <taxon>Bacillota</taxon>
        <taxon>Clostridia</taxon>
        <taxon>Eubacteriales</taxon>
        <taxon>Desulfitobacteriaceae</taxon>
        <taxon>Desulfosporosinus</taxon>
    </lineage>
</organism>
<reference evidence="2" key="1">
    <citation type="submission" date="2022-05" db="EMBL/GenBank/DDBJ databases">
        <title>Expanded diversity of anoxic marine methylotrophy in a Black Sea sulfate reducing microorganism.</title>
        <authorList>
            <person name="Fischer P.Q."/>
            <person name="Stams A.J.M."/>
            <person name="Villanueva L."/>
            <person name="Sousa D.Z."/>
        </authorList>
    </citation>
    <scope>NUCLEOTIDE SEQUENCE</scope>
    <source>
        <strain evidence="2">P130</strain>
    </source>
</reference>
<dbReference type="InterPro" id="IPR029044">
    <property type="entry name" value="Nucleotide-diphossugar_trans"/>
</dbReference>
<dbReference type="Pfam" id="PF00483">
    <property type="entry name" value="NTP_transferase"/>
    <property type="match status" value="1"/>
</dbReference>
<dbReference type="InterPro" id="IPR005835">
    <property type="entry name" value="NTP_transferase_dom"/>
</dbReference>
<evidence type="ECO:0000313" key="3">
    <source>
        <dbReference type="Proteomes" id="UP001176021"/>
    </source>
</evidence>
<sequence>MKTVILCGGRGTRMREETEFRPKPLVEVGDKPMIWHIMKIYSYYGCNDFILCVGYKGNMIKQYFMEMYWRNNDFTLSTSGEDPVIYHTRNNENWKVTIVDTGLDTLTGGRIKRIQNYLDGEEFMLTYGDGLSNVNIHELLAFHKAKGKLATLTGVHPISPFGVMDVQNEIVTSFREKPVLEDMVNGGYMVLNKKIFDYIPEEDCSFEQEPLKRLAADAELAVYRHNDFWTAVDTYKDVEKVNQLWKREESAWKLWN</sequence>
<dbReference type="CDD" id="cd02524">
    <property type="entry name" value="G1P_cytidylyltransferase"/>
    <property type="match status" value="1"/>
</dbReference>